<dbReference type="SMART" id="SM00487">
    <property type="entry name" value="DEXDc"/>
    <property type="match status" value="1"/>
</dbReference>
<dbReference type="PANTHER" id="PTHR45766">
    <property type="entry name" value="DNA ANNEALING HELICASE AND ENDONUCLEASE ZRANB3 FAMILY MEMBER"/>
    <property type="match status" value="1"/>
</dbReference>
<dbReference type="CDD" id="cd18793">
    <property type="entry name" value="SF2_C_SNF"/>
    <property type="match status" value="1"/>
</dbReference>
<dbReference type="HOGENOM" id="CLU_013852_0_0_5"/>
<dbReference type="InterPro" id="IPR001650">
    <property type="entry name" value="Helicase_C-like"/>
</dbReference>
<dbReference type="eggNOG" id="COG0553">
    <property type="taxonomic scope" value="Bacteria"/>
</dbReference>
<feature type="domain" description="Helicase ATP-binding" evidence="5">
    <location>
        <begin position="170"/>
        <end position="347"/>
    </location>
</feature>
<keyword evidence="4" id="KW-0067">ATP-binding</keyword>
<dbReference type="OrthoDB" id="9814088at2"/>
<keyword evidence="1" id="KW-0547">Nucleotide-binding</keyword>
<dbReference type="STRING" id="652103.Rpdx1_1227"/>
<dbReference type="GO" id="GO:0016787">
    <property type="term" value="F:hydrolase activity"/>
    <property type="evidence" value="ECO:0007669"/>
    <property type="project" value="UniProtKB-KW"/>
</dbReference>
<dbReference type="InterPro" id="IPR049730">
    <property type="entry name" value="SNF2/RAD54-like_C"/>
</dbReference>
<evidence type="ECO:0000313" key="7">
    <source>
        <dbReference type="EMBL" id="ADU42852.1"/>
    </source>
</evidence>
<evidence type="ECO:0000256" key="3">
    <source>
        <dbReference type="ARBA" id="ARBA00022806"/>
    </source>
</evidence>
<dbReference type="InterPro" id="IPR027417">
    <property type="entry name" value="P-loop_NTPase"/>
</dbReference>
<dbReference type="GO" id="GO:0004386">
    <property type="term" value="F:helicase activity"/>
    <property type="evidence" value="ECO:0007669"/>
    <property type="project" value="UniProtKB-KW"/>
</dbReference>
<dbReference type="PROSITE" id="PS51194">
    <property type="entry name" value="HELICASE_CTER"/>
    <property type="match status" value="1"/>
</dbReference>
<dbReference type="BioCyc" id="RPAL652103:RPDX1_RS24870-MONOMER"/>
<dbReference type="Pfam" id="PF00271">
    <property type="entry name" value="Helicase_C"/>
    <property type="match status" value="1"/>
</dbReference>
<sequence>MTELIPIIGAWVCQRTSPDKIGLVLQISTRGDQVKIEVDFGPLGRLWLSRDEWGCGLRPGFAVQDAPLSSVRRTLGTGTVIEIREIATREQALVQLHQSGKVIWLPFERLRRVKDPTLRFKRSDPSGDHSAERTSLNIVAHALKGWNEATGALDRLDVDPLPHQIALVHRIINSGQTNWLIADDVGLGKTIEVGLLMAGLERKENLRRILLVVPSGLTRQWKDEMLLKFDRRFLIYGVDFRIFDHREWGLYERVIISLDLAKPQSTDDNGADLSTTFGMLLAAGNWDIVIFDEAHRLARNDRGQSTLRFRLAQALRRKTDSLVLLSGTPHQGDNGKFRNLLTLARPDLRAAIDQLEFNSDVVREIVLRNRKIDTVDIDGNFLFKGISVKRIEVDHDANFADMEENLKTYLRNGYQAGETIGGSEGRAVGFVMTIYRKLASSSVAALHMALKRRLDRILNGGIADHTVPPLQDEEIDDIENQTETASKQFFDGEVDMIQRLLIKTTDCMRLDKKGNELVKLIDRLVNKDGKKVLIFTEYRATQAFILYILRSVLNIESVLIHGGHTADDKRAAVEKFEDDVPVLISTEAGGEGLNMHRNCHILINYDLPWNPSRISQRIGRLYRYGQKQRVIVFNFHAKDTIDNEILGVLIDRVMAIVATMSKVSAEFSDYDAYAAEVMGELLDRIDISTLLEEAKNGTIDRPADRIDAALEEARKAKRMQDEVLLSLSDFEIKNTIENTFSTKEVASIIKRALPFFRIEFSHESDPEKFLIRLPEDMKGKFPEFGTRTVIPVTTNRSSWRPHTDLVLLDFSSSFVEFIIDSVTSPEFDGGYGSFDDPSLPEFFAAFLARFQNDQGRTQAERLILVERAPDGRYASTNQLVKRLLSSIGSDAPPSKKDPAIKQIEIASARDRAEVIMASELSKFLHPNDLILLAVGERGLIEREGKDNQLGLAASPT</sequence>
<protein>
    <submittedName>
        <fullName evidence="7">Helicase domain protein</fullName>
    </submittedName>
</protein>
<dbReference type="Gene3D" id="3.40.50.300">
    <property type="entry name" value="P-loop containing nucleotide triphosphate hydrolases"/>
    <property type="match status" value="1"/>
</dbReference>
<dbReference type="KEGG" id="rpx:Rpdx1_1227"/>
<dbReference type="InterPro" id="IPR000330">
    <property type="entry name" value="SNF2_N"/>
</dbReference>
<evidence type="ECO:0000259" key="6">
    <source>
        <dbReference type="PROSITE" id="PS51194"/>
    </source>
</evidence>
<accession>E6VEC1</accession>
<dbReference type="GO" id="GO:0005524">
    <property type="term" value="F:ATP binding"/>
    <property type="evidence" value="ECO:0007669"/>
    <property type="project" value="UniProtKB-KW"/>
</dbReference>
<feature type="domain" description="Helicase C-terminal" evidence="6">
    <location>
        <begin position="516"/>
        <end position="664"/>
    </location>
</feature>
<evidence type="ECO:0000256" key="2">
    <source>
        <dbReference type="ARBA" id="ARBA00022801"/>
    </source>
</evidence>
<dbReference type="AlphaFoldDB" id="E6VEC1"/>
<dbReference type="InterPro" id="IPR057342">
    <property type="entry name" value="DEXDc_RapA"/>
</dbReference>
<proteinExistence type="predicted"/>
<dbReference type="SUPFAM" id="SSF52540">
    <property type="entry name" value="P-loop containing nucleoside triphosphate hydrolases"/>
    <property type="match status" value="2"/>
</dbReference>
<dbReference type="InterPro" id="IPR014001">
    <property type="entry name" value="Helicase_ATP-bd"/>
</dbReference>
<evidence type="ECO:0000259" key="5">
    <source>
        <dbReference type="PROSITE" id="PS51192"/>
    </source>
</evidence>
<keyword evidence="2" id="KW-0378">Hydrolase</keyword>
<reference evidence="7" key="1">
    <citation type="submission" date="2010-12" db="EMBL/GenBank/DDBJ databases">
        <title>Complete sequence of Rhodopseudomonas palustris DX-1.</title>
        <authorList>
            <consortium name="US DOE Joint Genome Institute"/>
            <person name="Lucas S."/>
            <person name="Copeland A."/>
            <person name="Lapidus A."/>
            <person name="Cheng J.-F."/>
            <person name="Goodwin L."/>
            <person name="Pitluck S."/>
            <person name="Misra M."/>
            <person name="Chertkov O."/>
            <person name="Detter J.C."/>
            <person name="Han C."/>
            <person name="Tapia R."/>
            <person name="Land M."/>
            <person name="Hauser L."/>
            <person name="Kyrpides N."/>
            <person name="Ivanova N."/>
            <person name="Ovchinnikova G."/>
            <person name="Logan B."/>
            <person name="Oda Y."/>
            <person name="Harwood C."/>
            <person name="Woyke T."/>
        </authorList>
    </citation>
    <scope>NUCLEOTIDE SEQUENCE [LARGE SCALE GENOMIC DNA]</scope>
    <source>
        <strain evidence="7">DX-1</strain>
    </source>
</reference>
<dbReference type="Gene3D" id="3.40.50.10810">
    <property type="entry name" value="Tandem AAA-ATPase domain"/>
    <property type="match status" value="1"/>
</dbReference>
<dbReference type="EMBL" id="CP002418">
    <property type="protein sequence ID" value="ADU42852.1"/>
    <property type="molecule type" value="Genomic_DNA"/>
</dbReference>
<dbReference type="PANTHER" id="PTHR45766:SF6">
    <property type="entry name" value="SWI_SNF-RELATED MATRIX-ASSOCIATED ACTIN-DEPENDENT REGULATOR OF CHROMATIN SUBFAMILY A-LIKE PROTEIN 1"/>
    <property type="match status" value="1"/>
</dbReference>
<evidence type="ECO:0000256" key="4">
    <source>
        <dbReference type="ARBA" id="ARBA00022840"/>
    </source>
</evidence>
<name>E6VEC1_RHOPX</name>
<gene>
    <name evidence="7" type="ordered locus">Rpdx1_1227</name>
</gene>
<dbReference type="Pfam" id="PF00176">
    <property type="entry name" value="SNF2-rel_dom"/>
    <property type="match status" value="1"/>
</dbReference>
<dbReference type="PROSITE" id="PS51192">
    <property type="entry name" value="HELICASE_ATP_BIND_1"/>
    <property type="match status" value="1"/>
</dbReference>
<dbReference type="InterPro" id="IPR038718">
    <property type="entry name" value="SNF2-like_sf"/>
</dbReference>
<keyword evidence="3 7" id="KW-0347">Helicase</keyword>
<dbReference type="CDD" id="cd18011">
    <property type="entry name" value="DEXDc_RapA"/>
    <property type="match status" value="1"/>
</dbReference>
<evidence type="ECO:0000256" key="1">
    <source>
        <dbReference type="ARBA" id="ARBA00022741"/>
    </source>
</evidence>
<dbReference type="Proteomes" id="UP000001402">
    <property type="component" value="Chromosome"/>
</dbReference>
<organism evidence="7 8">
    <name type="scientific">Rhodopseudomonas palustris (strain DX-1)</name>
    <dbReference type="NCBI Taxonomy" id="652103"/>
    <lineage>
        <taxon>Bacteria</taxon>
        <taxon>Pseudomonadati</taxon>
        <taxon>Pseudomonadota</taxon>
        <taxon>Alphaproteobacteria</taxon>
        <taxon>Hyphomicrobiales</taxon>
        <taxon>Nitrobacteraceae</taxon>
        <taxon>Rhodopseudomonas</taxon>
    </lineage>
</organism>
<dbReference type="SMART" id="SM00490">
    <property type="entry name" value="HELICc"/>
    <property type="match status" value="1"/>
</dbReference>
<evidence type="ECO:0000313" key="8">
    <source>
        <dbReference type="Proteomes" id="UP000001402"/>
    </source>
</evidence>